<dbReference type="AlphaFoldDB" id="A0A1V9XF51"/>
<keyword evidence="15" id="KW-1185">Reference proteome</keyword>
<comment type="similarity">
    <text evidence="2">Belongs to the G-protein coupled receptor 1 family.</text>
</comment>
<dbReference type="Pfam" id="PF00001">
    <property type="entry name" value="7tm_1"/>
    <property type="match status" value="1"/>
</dbReference>
<dbReference type="OrthoDB" id="6416825at2759"/>
<protein>
    <submittedName>
        <fullName evidence="14">Serotonin receptor-like</fullName>
    </submittedName>
</protein>
<feature type="transmembrane region" description="Helical" evidence="11">
    <location>
        <begin position="43"/>
        <end position="64"/>
    </location>
</feature>
<feature type="compositionally biased region" description="Basic and acidic residues" evidence="10">
    <location>
        <begin position="84"/>
        <end position="99"/>
    </location>
</feature>
<evidence type="ECO:0000256" key="12">
    <source>
        <dbReference type="SAM" id="SignalP"/>
    </source>
</evidence>
<dbReference type="GO" id="GO:0071880">
    <property type="term" value="P:adenylate cyclase-activating adrenergic receptor signaling pathway"/>
    <property type="evidence" value="ECO:0007669"/>
    <property type="project" value="TreeGrafter"/>
</dbReference>
<dbReference type="GO" id="GO:0005886">
    <property type="term" value="C:plasma membrane"/>
    <property type="evidence" value="ECO:0007669"/>
    <property type="project" value="UniProtKB-SubCell"/>
</dbReference>
<keyword evidence="8 14" id="KW-0675">Receptor</keyword>
<keyword evidence="12" id="KW-0732">Signal</keyword>
<keyword evidence="4 11" id="KW-0812">Transmembrane</keyword>
<sequence>MIAVVWLASLVISIAPIFGWKDPEFYNRVLNEKKCLVSQDALYQIFATSSSFYVPLFLILLLYWKIFKVARQRIRHKPGKNQKHPVEKSHKEKKAEKKPHNNASKDNGQQKVQQQQLYTSSSPAVLIIQKAKRVE</sequence>
<dbReference type="PANTHER" id="PTHR24248">
    <property type="entry name" value="ADRENERGIC RECEPTOR-RELATED G-PROTEIN COUPLED RECEPTOR"/>
    <property type="match status" value="1"/>
</dbReference>
<evidence type="ECO:0000256" key="8">
    <source>
        <dbReference type="ARBA" id="ARBA00023170"/>
    </source>
</evidence>
<feature type="chain" id="PRO_5013003566" evidence="12">
    <location>
        <begin position="20"/>
        <end position="135"/>
    </location>
</feature>
<name>A0A1V9XF51_9ACAR</name>
<feature type="region of interest" description="Disordered" evidence="10">
    <location>
        <begin position="76"/>
        <end position="118"/>
    </location>
</feature>
<evidence type="ECO:0000256" key="7">
    <source>
        <dbReference type="ARBA" id="ARBA00023136"/>
    </source>
</evidence>
<accession>A0A1V9XF51</accession>
<evidence type="ECO:0000256" key="4">
    <source>
        <dbReference type="ARBA" id="ARBA00022692"/>
    </source>
</evidence>
<keyword evidence="9" id="KW-0807">Transducer</keyword>
<evidence type="ECO:0000256" key="10">
    <source>
        <dbReference type="SAM" id="MobiDB-lite"/>
    </source>
</evidence>
<keyword evidence="6" id="KW-0297">G-protein coupled receptor</keyword>
<dbReference type="GO" id="GO:0043410">
    <property type="term" value="P:positive regulation of MAPK cascade"/>
    <property type="evidence" value="ECO:0007669"/>
    <property type="project" value="TreeGrafter"/>
</dbReference>
<evidence type="ECO:0000256" key="9">
    <source>
        <dbReference type="ARBA" id="ARBA00023224"/>
    </source>
</evidence>
<evidence type="ECO:0000256" key="3">
    <source>
        <dbReference type="ARBA" id="ARBA00022475"/>
    </source>
</evidence>
<dbReference type="InterPro" id="IPR000276">
    <property type="entry name" value="GPCR_Rhodpsn"/>
</dbReference>
<dbReference type="EMBL" id="MNPL01012458">
    <property type="protein sequence ID" value="OQR72119.1"/>
    <property type="molecule type" value="Genomic_DNA"/>
</dbReference>
<keyword evidence="7 11" id="KW-0472">Membrane</keyword>
<gene>
    <name evidence="14" type="ORF">BIW11_03834</name>
</gene>
<evidence type="ECO:0000313" key="14">
    <source>
        <dbReference type="EMBL" id="OQR72119.1"/>
    </source>
</evidence>
<comment type="subcellular location">
    <subcellularLocation>
        <location evidence="1">Cell membrane</location>
        <topology evidence="1">Multi-pass membrane protein</topology>
    </subcellularLocation>
</comment>
<dbReference type="InParanoid" id="A0A1V9XF51"/>
<evidence type="ECO:0000256" key="11">
    <source>
        <dbReference type="SAM" id="Phobius"/>
    </source>
</evidence>
<keyword evidence="3" id="KW-1003">Cell membrane</keyword>
<feature type="domain" description="G-protein coupled receptors family 1 profile" evidence="13">
    <location>
        <begin position="1"/>
        <end position="135"/>
    </location>
</feature>
<evidence type="ECO:0000256" key="2">
    <source>
        <dbReference type="ARBA" id="ARBA00010663"/>
    </source>
</evidence>
<evidence type="ECO:0000256" key="1">
    <source>
        <dbReference type="ARBA" id="ARBA00004651"/>
    </source>
</evidence>
<comment type="caution">
    <text evidence="14">The sequence shown here is derived from an EMBL/GenBank/DDBJ whole genome shotgun (WGS) entry which is preliminary data.</text>
</comment>
<proteinExistence type="inferred from homology"/>
<evidence type="ECO:0000313" key="15">
    <source>
        <dbReference type="Proteomes" id="UP000192247"/>
    </source>
</evidence>
<dbReference type="GO" id="GO:0004930">
    <property type="term" value="F:G protein-coupled receptor activity"/>
    <property type="evidence" value="ECO:0007669"/>
    <property type="project" value="UniProtKB-KW"/>
</dbReference>
<evidence type="ECO:0000259" key="13">
    <source>
        <dbReference type="PROSITE" id="PS50262"/>
    </source>
</evidence>
<feature type="signal peptide" evidence="12">
    <location>
        <begin position="1"/>
        <end position="19"/>
    </location>
</feature>
<dbReference type="Proteomes" id="UP000192247">
    <property type="component" value="Unassembled WGS sequence"/>
</dbReference>
<reference evidence="14 15" key="1">
    <citation type="journal article" date="2017" name="Gigascience">
        <title>Draft genome of the honey bee ectoparasitic mite, Tropilaelaps mercedesae, is shaped by the parasitic life history.</title>
        <authorList>
            <person name="Dong X."/>
            <person name="Armstrong S.D."/>
            <person name="Xia D."/>
            <person name="Makepeace B.L."/>
            <person name="Darby A.C."/>
            <person name="Kadowaki T."/>
        </authorList>
    </citation>
    <scope>NUCLEOTIDE SEQUENCE [LARGE SCALE GENOMIC DNA]</scope>
    <source>
        <strain evidence="14">Wuxi-XJTLU</strain>
    </source>
</reference>
<organism evidence="14 15">
    <name type="scientific">Tropilaelaps mercedesae</name>
    <dbReference type="NCBI Taxonomy" id="418985"/>
    <lineage>
        <taxon>Eukaryota</taxon>
        <taxon>Metazoa</taxon>
        <taxon>Ecdysozoa</taxon>
        <taxon>Arthropoda</taxon>
        <taxon>Chelicerata</taxon>
        <taxon>Arachnida</taxon>
        <taxon>Acari</taxon>
        <taxon>Parasitiformes</taxon>
        <taxon>Mesostigmata</taxon>
        <taxon>Gamasina</taxon>
        <taxon>Dermanyssoidea</taxon>
        <taxon>Laelapidae</taxon>
        <taxon>Tropilaelaps</taxon>
    </lineage>
</organism>
<dbReference type="STRING" id="418985.A0A1V9XF51"/>
<keyword evidence="5 11" id="KW-1133">Transmembrane helix</keyword>
<dbReference type="InterPro" id="IPR017452">
    <property type="entry name" value="GPCR_Rhodpsn_7TM"/>
</dbReference>
<dbReference type="PROSITE" id="PS50262">
    <property type="entry name" value="G_PROTEIN_RECEP_F1_2"/>
    <property type="match status" value="1"/>
</dbReference>
<evidence type="ECO:0000256" key="5">
    <source>
        <dbReference type="ARBA" id="ARBA00022989"/>
    </source>
</evidence>
<evidence type="ECO:0000256" key="6">
    <source>
        <dbReference type="ARBA" id="ARBA00023040"/>
    </source>
</evidence>
<dbReference type="PANTHER" id="PTHR24248:SF200">
    <property type="entry name" value="5-HYDROXYTRYPTAMINE RECEPTOR 1B-LIKE ISOFORM X1"/>
    <property type="match status" value="1"/>
</dbReference>
<dbReference type="Gene3D" id="1.20.1070.10">
    <property type="entry name" value="Rhodopsin 7-helix transmembrane proteins"/>
    <property type="match status" value="1"/>
</dbReference>
<dbReference type="SUPFAM" id="SSF81321">
    <property type="entry name" value="Family A G protein-coupled receptor-like"/>
    <property type="match status" value="1"/>
</dbReference>